<dbReference type="AlphaFoldDB" id="A0A1V9YKY4"/>
<keyword evidence="4" id="KW-1185">Reference proteome</keyword>
<dbReference type="OrthoDB" id="1034557at2759"/>
<name>A0A1V9YKY4_ACHHY</name>
<dbReference type="GO" id="GO:0005524">
    <property type="term" value="F:ATP binding"/>
    <property type="evidence" value="ECO:0007669"/>
    <property type="project" value="InterPro"/>
</dbReference>
<dbReference type="Gene3D" id="3.30.200.20">
    <property type="entry name" value="Phosphorylase Kinase, domain 1"/>
    <property type="match status" value="1"/>
</dbReference>
<sequence>MNVVRYLETQPAVALYAPSIAPPADVKELLSKNNVTWAAIDARAKTAVLWSLGYVRSGENYYKVYTKCAPATTMEQIQVEFKDLNDQCNPDSPCGQNKIVTSSCTTLESMIKCAVDPTSGTPSSPPISQTTSNVVWGWSSSGIMPPNITVVSNVVSGMPFSIHLNMAFDKCGKSALMSSTVPCTTYSSANAASFCRPQPPQDLETLLSKLQPSVVPTAAPITLAPPTTSSLSTGAIIGIAVGAIALLLLLAWCFCSRRSHRGAHDHDAYLAVDEMHLSLTEVNAANQRLGEEFPELALFQVDSAISLKRLDYTNVHLERRVVSAHGYEVLLGYFDQTRVMIKRLAPDARTPRENLVVFTSAVRLMAGIHHPQMTAIVGVGWDLLENLCIVTEFMPAGTLRDALNQQISGSSGKKALWSWKEEKLAVAMDVAKALVYLHTLEEPTAHAGLTSRDVFLVPGTPLAAKVNSAALHPTPLLADSNGVAMANVEWVAPEVLTGHEATLAADIYAFGILLCELDTLAMPYSEASSRRSHGARRSESAPSNLLQRIVKDHLRPELSTSAPQPLVDFVAMCLDRDPTNRPTAMMLVYHLRSKIKPTLQ</sequence>
<keyword evidence="1" id="KW-1133">Transmembrane helix</keyword>
<dbReference type="SUPFAM" id="SSF56112">
    <property type="entry name" value="Protein kinase-like (PK-like)"/>
    <property type="match status" value="1"/>
</dbReference>
<dbReference type="PANTHER" id="PTHR44329">
    <property type="entry name" value="SERINE/THREONINE-PROTEIN KINASE TNNI3K-RELATED"/>
    <property type="match status" value="1"/>
</dbReference>
<comment type="caution">
    <text evidence="3">The sequence shown here is derived from an EMBL/GenBank/DDBJ whole genome shotgun (WGS) entry which is preliminary data.</text>
</comment>
<dbReference type="InterPro" id="IPR000719">
    <property type="entry name" value="Prot_kinase_dom"/>
</dbReference>
<dbReference type="Proteomes" id="UP000243579">
    <property type="component" value="Unassembled WGS sequence"/>
</dbReference>
<dbReference type="Pfam" id="PF07714">
    <property type="entry name" value="PK_Tyr_Ser-Thr"/>
    <property type="match status" value="1"/>
</dbReference>
<organism evidence="3 4">
    <name type="scientific">Achlya hypogyna</name>
    <name type="common">Oomycete</name>
    <name type="synonym">Protoachlya hypogyna</name>
    <dbReference type="NCBI Taxonomy" id="1202772"/>
    <lineage>
        <taxon>Eukaryota</taxon>
        <taxon>Sar</taxon>
        <taxon>Stramenopiles</taxon>
        <taxon>Oomycota</taxon>
        <taxon>Saprolegniomycetes</taxon>
        <taxon>Saprolegniales</taxon>
        <taxon>Achlyaceae</taxon>
        <taxon>Achlya</taxon>
    </lineage>
</organism>
<dbReference type="Gene3D" id="1.10.510.10">
    <property type="entry name" value="Transferase(Phosphotransferase) domain 1"/>
    <property type="match status" value="1"/>
</dbReference>
<proteinExistence type="predicted"/>
<dbReference type="InterPro" id="IPR001245">
    <property type="entry name" value="Ser-Thr/Tyr_kinase_cat_dom"/>
</dbReference>
<feature type="domain" description="Protein kinase" evidence="2">
    <location>
        <begin position="315"/>
        <end position="599"/>
    </location>
</feature>
<keyword evidence="1" id="KW-0472">Membrane</keyword>
<dbReference type="PROSITE" id="PS50011">
    <property type="entry name" value="PROTEIN_KINASE_DOM"/>
    <property type="match status" value="1"/>
</dbReference>
<evidence type="ECO:0000259" key="2">
    <source>
        <dbReference type="PROSITE" id="PS50011"/>
    </source>
</evidence>
<keyword evidence="3" id="KW-0418">Kinase</keyword>
<keyword evidence="3" id="KW-0808">Transferase</keyword>
<dbReference type="PANTHER" id="PTHR44329:SF214">
    <property type="entry name" value="PROTEIN KINASE DOMAIN-CONTAINING PROTEIN"/>
    <property type="match status" value="1"/>
</dbReference>
<reference evidence="3 4" key="1">
    <citation type="journal article" date="2014" name="Genome Biol. Evol.">
        <title>The secreted proteins of Achlya hypogyna and Thraustotheca clavata identify the ancestral oomycete secretome and reveal gene acquisitions by horizontal gene transfer.</title>
        <authorList>
            <person name="Misner I."/>
            <person name="Blouin N."/>
            <person name="Leonard G."/>
            <person name="Richards T.A."/>
            <person name="Lane C.E."/>
        </authorList>
    </citation>
    <scope>NUCLEOTIDE SEQUENCE [LARGE SCALE GENOMIC DNA]</scope>
    <source>
        <strain evidence="3 4">ATCC 48635</strain>
    </source>
</reference>
<dbReference type="InterPro" id="IPR011009">
    <property type="entry name" value="Kinase-like_dom_sf"/>
</dbReference>
<dbReference type="GO" id="GO:0004674">
    <property type="term" value="F:protein serine/threonine kinase activity"/>
    <property type="evidence" value="ECO:0007669"/>
    <property type="project" value="TreeGrafter"/>
</dbReference>
<dbReference type="EMBL" id="JNBR01001510">
    <property type="protein sequence ID" value="OQR86393.1"/>
    <property type="molecule type" value="Genomic_DNA"/>
</dbReference>
<dbReference type="InterPro" id="IPR051681">
    <property type="entry name" value="Ser/Thr_Kinases-Pseudokinases"/>
</dbReference>
<evidence type="ECO:0000313" key="4">
    <source>
        <dbReference type="Proteomes" id="UP000243579"/>
    </source>
</evidence>
<accession>A0A1V9YKY4</accession>
<gene>
    <name evidence="3" type="ORF">ACHHYP_10597</name>
</gene>
<feature type="transmembrane region" description="Helical" evidence="1">
    <location>
        <begin position="235"/>
        <end position="255"/>
    </location>
</feature>
<evidence type="ECO:0000256" key="1">
    <source>
        <dbReference type="SAM" id="Phobius"/>
    </source>
</evidence>
<protein>
    <submittedName>
        <fullName evidence="3">Protein kinase</fullName>
    </submittedName>
</protein>
<keyword evidence="1" id="KW-0812">Transmembrane</keyword>
<evidence type="ECO:0000313" key="3">
    <source>
        <dbReference type="EMBL" id="OQR86393.1"/>
    </source>
</evidence>